<dbReference type="Pfam" id="PF20430">
    <property type="entry name" value="Eplus_motif"/>
    <property type="match status" value="1"/>
</dbReference>
<evidence type="ECO:0000256" key="2">
    <source>
        <dbReference type="PROSITE-ProRule" id="PRU00708"/>
    </source>
</evidence>
<protein>
    <recommendedName>
        <fullName evidence="3">DYW domain-containing protein</fullName>
    </recommendedName>
</protein>
<evidence type="ECO:0000259" key="3">
    <source>
        <dbReference type="Pfam" id="PF14432"/>
    </source>
</evidence>
<gene>
    <name evidence="4" type="ORF">CSSPJE1EN1_LOCUS17234</name>
</gene>
<evidence type="ECO:0000256" key="1">
    <source>
        <dbReference type="ARBA" id="ARBA00022737"/>
    </source>
</evidence>
<dbReference type="EMBL" id="OZ020099">
    <property type="protein sequence ID" value="CAK9271756.1"/>
    <property type="molecule type" value="Genomic_DNA"/>
</dbReference>
<reference evidence="4" key="1">
    <citation type="submission" date="2024-02" db="EMBL/GenBank/DDBJ databases">
        <authorList>
            <consortium name="ELIXIR-Norway"/>
            <consortium name="Elixir Norway"/>
        </authorList>
    </citation>
    <scope>NUCLEOTIDE SEQUENCE</scope>
</reference>
<dbReference type="InterPro" id="IPR002885">
    <property type="entry name" value="PPR_rpt"/>
</dbReference>
<evidence type="ECO:0000313" key="5">
    <source>
        <dbReference type="Proteomes" id="UP001497444"/>
    </source>
</evidence>
<dbReference type="InterPro" id="IPR032867">
    <property type="entry name" value="DYW_dom"/>
</dbReference>
<dbReference type="InterPro" id="IPR046960">
    <property type="entry name" value="PPR_At4g14850-like_plant"/>
</dbReference>
<evidence type="ECO:0000313" key="4">
    <source>
        <dbReference type="EMBL" id="CAK9271756.1"/>
    </source>
</evidence>
<dbReference type="PROSITE" id="PS51375">
    <property type="entry name" value="PPR"/>
    <property type="match status" value="2"/>
</dbReference>
<dbReference type="NCBIfam" id="TIGR00756">
    <property type="entry name" value="PPR"/>
    <property type="match status" value="2"/>
</dbReference>
<accession>A0ABP0X011</accession>
<sequence>MLACNCREEQKQHHRIFTDKTIRAGLQAEANRGSPLDKQALQPSLDPLKALCAPNSRLPIGDHKSSGGIASIDIPAKSALHRPPMNLLYNLDQQGVHVGAHRACGNEAALTEAGFGGDVSVRNSLIDMYGKHGSLGSAHQVFEEMAEQDVLSWNVMIAGLAQHGCGKDALELFEQVKCGGFTPNTVTFVGLLSACSHTGLVDEGCEFFLPMCGDYSLMPAAWHYGCMVDLLGCAGQLDDTEEHINKMSLDADSSVWNSVLDDRSHPQTEEIYAELDELTRQIKETGYVPDTHHVMHGFEEQQEEQVISQYSEKLVIAFGLMTTASGSPIHVIKHLGVYMDCHTATKFISKVSGHE</sequence>
<dbReference type="Pfam" id="PF01535">
    <property type="entry name" value="PPR"/>
    <property type="match status" value="1"/>
</dbReference>
<dbReference type="InterPro" id="IPR011990">
    <property type="entry name" value="TPR-like_helical_dom_sf"/>
</dbReference>
<organism evidence="4 5">
    <name type="scientific">Sphagnum jensenii</name>
    <dbReference type="NCBI Taxonomy" id="128206"/>
    <lineage>
        <taxon>Eukaryota</taxon>
        <taxon>Viridiplantae</taxon>
        <taxon>Streptophyta</taxon>
        <taxon>Embryophyta</taxon>
        <taxon>Bryophyta</taxon>
        <taxon>Sphagnophytina</taxon>
        <taxon>Sphagnopsida</taxon>
        <taxon>Sphagnales</taxon>
        <taxon>Sphagnaceae</taxon>
        <taxon>Sphagnum</taxon>
    </lineage>
</organism>
<feature type="domain" description="DYW" evidence="3">
    <location>
        <begin position="286"/>
        <end position="355"/>
    </location>
</feature>
<keyword evidence="1" id="KW-0677">Repeat</keyword>
<feature type="repeat" description="PPR" evidence="2">
    <location>
        <begin position="149"/>
        <end position="183"/>
    </location>
</feature>
<keyword evidence="5" id="KW-1185">Reference proteome</keyword>
<proteinExistence type="predicted"/>
<dbReference type="Gene3D" id="1.25.40.10">
    <property type="entry name" value="Tetratricopeptide repeat domain"/>
    <property type="match status" value="1"/>
</dbReference>
<feature type="repeat" description="PPR" evidence="2">
    <location>
        <begin position="118"/>
        <end position="148"/>
    </location>
</feature>
<dbReference type="Pfam" id="PF13041">
    <property type="entry name" value="PPR_2"/>
    <property type="match status" value="1"/>
</dbReference>
<dbReference type="Proteomes" id="UP001497444">
    <property type="component" value="Chromosome 4"/>
</dbReference>
<dbReference type="Pfam" id="PF14432">
    <property type="entry name" value="DYW_deaminase"/>
    <property type="match status" value="1"/>
</dbReference>
<name>A0ABP0X011_9BRYO</name>
<dbReference type="InterPro" id="IPR046849">
    <property type="entry name" value="E2_motif"/>
</dbReference>
<dbReference type="PANTHER" id="PTHR47926">
    <property type="entry name" value="PENTATRICOPEPTIDE REPEAT-CONTAINING PROTEIN"/>
    <property type="match status" value="1"/>
</dbReference>